<dbReference type="Pfam" id="PF20431">
    <property type="entry name" value="E_motif"/>
    <property type="match status" value="1"/>
</dbReference>
<evidence type="ECO:0000313" key="3">
    <source>
        <dbReference type="EMBL" id="CAA7406809.1"/>
    </source>
</evidence>
<dbReference type="EMBL" id="LR746276">
    <property type="protein sequence ID" value="CAA7406809.1"/>
    <property type="molecule type" value="Genomic_DNA"/>
</dbReference>
<keyword evidence="4" id="KW-1185">Reference proteome</keyword>
<keyword evidence="1" id="KW-0677">Repeat</keyword>
<dbReference type="InterPro" id="IPR046848">
    <property type="entry name" value="E_motif"/>
</dbReference>
<dbReference type="PANTHER" id="PTHR47926:SF396">
    <property type="entry name" value="PENTATRICOPEPTIDE REPEAT-CONTAINING PROTEIN"/>
    <property type="match status" value="1"/>
</dbReference>
<dbReference type="InterPro" id="IPR046960">
    <property type="entry name" value="PPR_At4g14850-like_plant"/>
</dbReference>
<sequence length="640" mass="68370">MNPFSAAAALPARTAATVHPLPRRLLLSGSCSLSLTASERAADGSYGSLIDSASPLQLRQIHARLLTAGLHRRGFLVTKLIHACSRLRQTGHGRLLFEGHPDPDIFLFNAAIKLHAADGDAPRALALYAGMLRTGVRPDEFTIPSVIRACGGGGAAAPAIQAVHAQVFRQGLSSDVFVQNGLVAAYCKCARLEIARKMFDGLPERDKDVVSWTCVISGYSQSGRPLEALELFTKMRSSEHALSPDFVALVSLVKACADLGDLPRGRYVHGLAVKGGLEREEDLQIALMAFYAKCGELGHARALFDDCSTRPLIMWNAMISGYVKNGLPEEAVELFHRLTSSRLRPDSVTVRAVIMAAAQVGSLETATWMEALARSGELVLHHEDAAFVDTALIDMYCKCGSIERARKVFDGMPHRDVVAWSAIIAGYGLHGRGHEALHLFEQMKLSGVAPNDVTFLAALSACGHAGLVEEGQRLFACMGVHGVVPRRRHYACAVDLLARAGRLEEACELIAGMPAAPTAAAWGALLSACRLHGDVQTGALAAARVVALDPSSAGHLVQLSNLYAAAGMWGDAAGVRVLMRERGLVKASGSSAVEVGGRRQEFRCGDQSHPASGEIYQMLGVLEMVSKEATSTDDKSYEIL</sequence>
<dbReference type="Pfam" id="PF13041">
    <property type="entry name" value="PPR_2"/>
    <property type="match status" value="1"/>
</dbReference>
<evidence type="ECO:0000256" key="1">
    <source>
        <dbReference type="ARBA" id="ARBA00022737"/>
    </source>
</evidence>
<feature type="repeat" description="PPR" evidence="2">
    <location>
        <begin position="311"/>
        <end position="345"/>
    </location>
</feature>
<dbReference type="AlphaFoldDB" id="A0A7I8L9Z9"/>
<feature type="repeat" description="PPR" evidence="2">
    <location>
        <begin position="104"/>
        <end position="138"/>
    </location>
</feature>
<organism evidence="3 4">
    <name type="scientific">Spirodela intermedia</name>
    <name type="common">Intermediate duckweed</name>
    <dbReference type="NCBI Taxonomy" id="51605"/>
    <lineage>
        <taxon>Eukaryota</taxon>
        <taxon>Viridiplantae</taxon>
        <taxon>Streptophyta</taxon>
        <taxon>Embryophyta</taxon>
        <taxon>Tracheophyta</taxon>
        <taxon>Spermatophyta</taxon>
        <taxon>Magnoliopsida</taxon>
        <taxon>Liliopsida</taxon>
        <taxon>Araceae</taxon>
        <taxon>Lemnoideae</taxon>
        <taxon>Spirodela</taxon>
    </lineage>
</organism>
<evidence type="ECO:0000256" key="2">
    <source>
        <dbReference type="PROSITE-ProRule" id="PRU00708"/>
    </source>
</evidence>
<dbReference type="Proteomes" id="UP000663760">
    <property type="component" value="Chromosome 13"/>
</dbReference>
<feature type="repeat" description="PPR" evidence="2">
    <location>
        <begin position="208"/>
        <end position="242"/>
    </location>
</feature>
<feature type="repeat" description="PPR" evidence="2">
    <location>
        <begin position="451"/>
        <end position="485"/>
    </location>
</feature>
<protein>
    <submittedName>
        <fullName evidence="3">Uncharacterized protein</fullName>
    </submittedName>
</protein>
<dbReference type="FunFam" id="1.25.40.10:FF:000682">
    <property type="entry name" value="Pentatricopeptide repeat-containing protein At3g16610"/>
    <property type="match status" value="1"/>
</dbReference>
<dbReference type="PANTHER" id="PTHR47926">
    <property type="entry name" value="PENTATRICOPEPTIDE REPEAT-CONTAINING PROTEIN"/>
    <property type="match status" value="1"/>
</dbReference>
<dbReference type="PROSITE" id="PS51375">
    <property type="entry name" value="PPR"/>
    <property type="match status" value="5"/>
</dbReference>
<dbReference type="SUPFAM" id="SSF48452">
    <property type="entry name" value="TPR-like"/>
    <property type="match status" value="1"/>
</dbReference>
<dbReference type="Pfam" id="PF01535">
    <property type="entry name" value="PPR"/>
    <property type="match status" value="2"/>
</dbReference>
<dbReference type="FunFam" id="1.25.40.10:FF:000364">
    <property type="entry name" value="Pentatricopeptide repeat (PPR-like) superfamily protein"/>
    <property type="match status" value="1"/>
</dbReference>
<dbReference type="OrthoDB" id="185373at2759"/>
<dbReference type="GO" id="GO:0009451">
    <property type="term" value="P:RNA modification"/>
    <property type="evidence" value="ECO:0007669"/>
    <property type="project" value="InterPro"/>
</dbReference>
<feature type="repeat" description="PPR" evidence="2">
    <location>
        <begin position="416"/>
        <end position="450"/>
    </location>
</feature>
<dbReference type="InterPro" id="IPR011990">
    <property type="entry name" value="TPR-like_helical_dom_sf"/>
</dbReference>
<dbReference type="GO" id="GO:0003723">
    <property type="term" value="F:RNA binding"/>
    <property type="evidence" value="ECO:0007669"/>
    <property type="project" value="InterPro"/>
</dbReference>
<evidence type="ECO:0000313" key="4">
    <source>
        <dbReference type="Proteomes" id="UP000663760"/>
    </source>
</evidence>
<proteinExistence type="predicted"/>
<gene>
    <name evidence="3" type="ORF">SI8410_13017487</name>
</gene>
<dbReference type="NCBIfam" id="TIGR00756">
    <property type="entry name" value="PPR"/>
    <property type="match status" value="4"/>
</dbReference>
<dbReference type="FunFam" id="1.25.40.10:FF:000090">
    <property type="entry name" value="Pentatricopeptide repeat-containing protein, chloroplastic"/>
    <property type="match status" value="1"/>
</dbReference>
<name>A0A7I8L9Z9_SPIIN</name>
<dbReference type="Gene3D" id="1.25.40.10">
    <property type="entry name" value="Tetratricopeptide repeat domain"/>
    <property type="match status" value="4"/>
</dbReference>
<accession>A0A7I8L9Z9</accession>
<dbReference type="InterPro" id="IPR002885">
    <property type="entry name" value="PPR_rpt"/>
</dbReference>
<reference evidence="3" key="1">
    <citation type="submission" date="2020-02" db="EMBL/GenBank/DDBJ databases">
        <authorList>
            <person name="Scholz U."/>
            <person name="Mascher M."/>
            <person name="Fiebig A."/>
        </authorList>
    </citation>
    <scope>NUCLEOTIDE SEQUENCE</scope>
</reference>